<dbReference type="InterPro" id="IPR009057">
    <property type="entry name" value="Homeodomain-like_sf"/>
</dbReference>
<dbReference type="InterPro" id="IPR018060">
    <property type="entry name" value="HTH_AraC"/>
</dbReference>
<evidence type="ECO:0000313" key="5">
    <source>
        <dbReference type="Proteomes" id="UP000272440"/>
    </source>
</evidence>
<dbReference type="Gene3D" id="1.10.10.60">
    <property type="entry name" value="Homeodomain-like"/>
    <property type="match status" value="2"/>
</dbReference>
<comment type="caution">
    <text evidence="4">The sequence shown here is derived from an EMBL/GenBank/DDBJ whole genome shotgun (WGS) entry which is preliminary data.</text>
</comment>
<dbReference type="PANTHER" id="PTHR47504:SF5">
    <property type="entry name" value="RIGHT ORIGIN-BINDING PROTEIN"/>
    <property type="match status" value="1"/>
</dbReference>
<dbReference type="Pfam" id="PF12833">
    <property type="entry name" value="HTH_18"/>
    <property type="match status" value="1"/>
</dbReference>
<dbReference type="PROSITE" id="PS01124">
    <property type="entry name" value="HTH_ARAC_FAMILY_2"/>
    <property type="match status" value="1"/>
</dbReference>
<accession>A0A2J5EZC6</accession>
<keyword evidence="3" id="KW-0804">Transcription</keyword>
<protein>
    <submittedName>
        <fullName evidence="4">Helix-turn-helix domain-containing protein</fullName>
    </submittedName>
</protein>
<dbReference type="AlphaFoldDB" id="A0A2J5EZC6"/>
<sequence>MITKTYADSVVKDIVQWVENSLTSTLLVEEIAEKSGYSRWHFQRIFKHATGIALGEYVRARRLTCAAVELKLTTKTVLEIALHYGFESQQTFTRSFKNKFHLPPGRYRKQIAWDLSALCPPLLLEHEENFTNVN</sequence>
<name>A0A2J5EZC6_KLEPN</name>
<dbReference type="SMART" id="SM00342">
    <property type="entry name" value="HTH_ARAC"/>
    <property type="match status" value="1"/>
</dbReference>
<dbReference type="InterPro" id="IPR050959">
    <property type="entry name" value="MarA-like"/>
</dbReference>
<dbReference type="EMBL" id="RCZY01000002">
    <property type="protein sequence ID" value="RRE43573.1"/>
    <property type="molecule type" value="Genomic_DNA"/>
</dbReference>
<dbReference type="PRINTS" id="PR00032">
    <property type="entry name" value="HTHARAC"/>
</dbReference>
<dbReference type="SUPFAM" id="SSF46689">
    <property type="entry name" value="Homeodomain-like"/>
    <property type="match status" value="2"/>
</dbReference>
<evidence type="ECO:0000256" key="2">
    <source>
        <dbReference type="ARBA" id="ARBA00023125"/>
    </source>
</evidence>
<dbReference type="Proteomes" id="UP000272440">
    <property type="component" value="Unassembled WGS sequence"/>
</dbReference>
<keyword evidence="1" id="KW-0805">Transcription regulation</keyword>
<evidence type="ECO:0000313" key="4">
    <source>
        <dbReference type="EMBL" id="RRE43573.1"/>
    </source>
</evidence>
<keyword evidence="2" id="KW-0238">DNA-binding</keyword>
<dbReference type="InterPro" id="IPR020449">
    <property type="entry name" value="Tscrpt_reg_AraC-type_HTH"/>
</dbReference>
<dbReference type="RefSeq" id="WP_053287298.1">
    <property type="nucleotide sequence ID" value="NZ_CAAGWI010000006.1"/>
</dbReference>
<reference evidence="4 5" key="1">
    <citation type="journal article" date="2019" name="Antimicrob. Agents Chemother.">
        <title>Applying Rapid Whole Genome Sequencing to Predict Phenotypic Antimicrobial Susceptibility Testing Results Among Carbapenem-Resistant Klebsiella pneumoniae Clinical Isolates.</title>
        <authorList>
            <person name="Tamma P.D."/>
            <person name="Fan Y."/>
            <person name="Bergman Y."/>
            <person name="Pertea G."/>
            <person name="Kazmi A."/>
            <person name="Lewis S."/>
            <person name="Carroll K.C."/>
            <person name="Schatz M.C."/>
            <person name="Timp W."/>
            <person name="Simner P.J."/>
        </authorList>
    </citation>
    <scope>NUCLEOTIDE SEQUENCE [LARGE SCALE GENOMIC DNA]</scope>
    <source>
        <strain evidence="4 5">KLPN_33</strain>
    </source>
</reference>
<evidence type="ECO:0000256" key="1">
    <source>
        <dbReference type="ARBA" id="ARBA00023015"/>
    </source>
</evidence>
<dbReference type="GO" id="GO:0043565">
    <property type="term" value="F:sequence-specific DNA binding"/>
    <property type="evidence" value="ECO:0007669"/>
    <property type="project" value="InterPro"/>
</dbReference>
<evidence type="ECO:0000256" key="3">
    <source>
        <dbReference type="ARBA" id="ARBA00023163"/>
    </source>
</evidence>
<organism evidence="4 5">
    <name type="scientific">Klebsiella pneumoniae</name>
    <dbReference type="NCBI Taxonomy" id="573"/>
    <lineage>
        <taxon>Bacteria</taxon>
        <taxon>Pseudomonadati</taxon>
        <taxon>Pseudomonadota</taxon>
        <taxon>Gammaproteobacteria</taxon>
        <taxon>Enterobacterales</taxon>
        <taxon>Enterobacteriaceae</taxon>
        <taxon>Klebsiella/Raoultella group</taxon>
        <taxon>Klebsiella</taxon>
        <taxon>Klebsiella pneumoniae complex</taxon>
    </lineage>
</organism>
<gene>
    <name evidence="4" type="ORF">EAO28_12765</name>
</gene>
<dbReference type="PANTHER" id="PTHR47504">
    <property type="entry name" value="RIGHT ORIGIN-BINDING PROTEIN"/>
    <property type="match status" value="1"/>
</dbReference>
<dbReference type="GO" id="GO:0003700">
    <property type="term" value="F:DNA-binding transcription factor activity"/>
    <property type="evidence" value="ECO:0007669"/>
    <property type="project" value="InterPro"/>
</dbReference>
<proteinExistence type="predicted"/>